<evidence type="ECO:0000313" key="2">
    <source>
        <dbReference type="Proteomes" id="UP001499910"/>
    </source>
</evidence>
<comment type="caution">
    <text evidence="1">The sequence shown here is derived from an EMBL/GenBank/DDBJ whole genome shotgun (WGS) entry which is preliminary data.</text>
</comment>
<accession>A0ABP9LIL8</accession>
<gene>
    <name evidence="1" type="ORF">GCM10023209_31440</name>
</gene>
<dbReference type="InterPro" id="IPR021251">
    <property type="entry name" value="DUF2793"/>
</dbReference>
<reference evidence="2" key="1">
    <citation type="journal article" date="2019" name="Int. J. Syst. Evol. Microbiol.">
        <title>The Global Catalogue of Microorganisms (GCM) 10K type strain sequencing project: providing services to taxonomists for standard genome sequencing and annotation.</title>
        <authorList>
            <consortium name="The Broad Institute Genomics Platform"/>
            <consortium name="The Broad Institute Genome Sequencing Center for Infectious Disease"/>
            <person name="Wu L."/>
            <person name="Ma J."/>
        </authorList>
    </citation>
    <scope>NUCLEOTIDE SEQUENCE [LARGE SCALE GENOMIC DNA]</scope>
    <source>
        <strain evidence="2">JCM 18015</strain>
    </source>
</reference>
<protein>
    <submittedName>
        <fullName evidence="1">DUF2793 domain-containing protein</fullName>
    </submittedName>
</protein>
<name>A0ABP9LIL8_9RHOB</name>
<sequence>MTDTPNLSLPMLAPAQAQKHVTVNEALGRLDGLTQLVLASVSEVTPPASAPEGTCYGVPVGAVNDWAGQAGTVAIALGGGWVFAPARRGWRAMVLDAGEPAMFDGAAWRMGALTLSPGGAALAMRAVEMEVAVTPGASVTTPIAFPARAIAFGVTGRVVAEITGTATSWTLGVAGDPARYGSGLGLAQNSWVNGPGAPQVYWAPTTLEITATGGDFTGGTLRLVAHFAELSLPDPV</sequence>
<organism evidence="1 2">
    <name type="scientific">[Roseibacterium] beibuensis</name>
    <dbReference type="NCBI Taxonomy" id="1193142"/>
    <lineage>
        <taxon>Bacteria</taxon>
        <taxon>Pseudomonadati</taxon>
        <taxon>Pseudomonadota</taxon>
        <taxon>Alphaproteobacteria</taxon>
        <taxon>Rhodobacterales</taxon>
        <taxon>Roseobacteraceae</taxon>
        <taxon>Roseicyclus</taxon>
    </lineage>
</organism>
<dbReference type="Proteomes" id="UP001499910">
    <property type="component" value="Unassembled WGS sequence"/>
</dbReference>
<evidence type="ECO:0000313" key="1">
    <source>
        <dbReference type="EMBL" id="GAA5079332.1"/>
    </source>
</evidence>
<proteinExistence type="predicted"/>
<keyword evidence="2" id="KW-1185">Reference proteome</keyword>
<dbReference type="Pfam" id="PF10983">
    <property type="entry name" value="DUF2793"/>
    <property type="match status" value="1"/>
</dbReference>
<dbReference type="EMBL" id="BAABHW010000005">
    <property type="protein sequence ID" value="GAA5079332.1"/>
    <property type="molecule type" value="Genomic_DNA"/>
</dbReference>
<dbReference type="RefSeq" id="WP_259552328.1">
    <property type="nucleotide sequence ID" value="NZ_BAABHW010000005.1"/>
</dbReference>